<dbReference type="AlphaFoldDB" id="A0AAV2QI50"/>
<reference evidence="2 3" key="1">
    <citation type="submission" date="2024-05" db="EMBL/GenBank/DDBJ databases">
        <authorList>
            <person name="Wallberg A."/>
        </authorList>
    </citation>
    <scope>NUCLEOTIDE SEQUENCE [LARGE SCALE GENOMIC DNA]</scope>
</reference>
<dbReference type="InterPro" id="IPR013653">
    <property type="entry name" value="GCN5-like_dom"/>
</dbReference>
<dbReference type="Proteomes" id="UP001497623">
    <property type="component" value="Unassembled WGS sequence"/>
</dbReference>
<gene>
    <name evidence="2" type="ORF">MNOR_LOCUS11599</name>
</gene>
<dbReference type="InterPro" id="IPR053225">
    <property type="entry name" value="Acyl-CoA_N-acyltransferase"/>
</dbReference>
<dbReference type="PANTHER" id="PTHR20958">
    <property type="entry name" value="GLYCINE N-ACYLTRANSFERASE-LIKE PROTEIN"/>
    <property type="match status" value="1"/>
</dbReference>
<dbReference type="InterPro" id="IPR016181">
    <property type="entry name" value="Acyl_CoA_acyltransferase"/>
</dbReference>
<name>A0AAV2QI50_MEGNR</name>
<dbReference type="GO" id="GO:0016747">
    <property type="term" value="F:acyltransferase activity, transferring groups other than amino-acyl groups"/>
    <property type="evidence" value="ECO:0007669"/>
    <property type="project" value="InterPro"/>
</dbReference>
<sequence length="272" mass="30359">YNSLLIHARGLSYQYEFYTHKDNTEDSHIIMSKHKNPSSPQEIFPLHCLQDEAPILLKALRETQLINWHKEIAFNIVPDFLLQELQQILKEKGGSEANIIPFSGSMFIYAPGVEVSCPAGFSVEKLGDAGLQTLFNSWRYNVYADIDWYSAIVKSGLACGVYKSQQGSSHSPEVDKITTAGDSEVPIAWITLCPYGQLGLLATEEGYRRQGLGGLVTQVAAQVVERDGFIPIAMVEDYNNNSQGMFKKLGWTVVFRCTSLLMTKEGLKVDKL</sequence>
<evidence type="ECO:0000313" key="3">
    <source>
        <dbReference type="Proteomes" id="UP001497623"/>
    </source>
</evidence>
<evidence type="ECO:0000313" key="2">
    <source>
        <dbReference type="EMBL" id="CAL4081647.1"/>
    </source>
</evidence>
<dbReference type="PANTHER" id="PTHR20958:SF6">
    <property type="entry name" value="GLYCINE N-ACYLTRANSFERASE-LIKE PROTEIN"/>
    <property type="match status" value="1"/>
</dbReference>
<evidence type="ECO:0000259" key="1">
    <source>
        <dbReference type="Pfam" id="PF08445"/>
    </source>
</evidence>
<feature type="domain" description="GCN5-related N-acetyltransferase Rv2170-like" evidence="1">
    <location>
        <begin position="187"/>
        <end position="256"/>
    </location>
</feature>
<comment type="caution">
    <text evidence="2">The sequence shown here is derived from an EMBL/GenBank/DDBJ whole genome shotgun (WGS) entry which is preliminary data.</text>
</comment>
<dbReference type="EMBL" id="CAXKWB010006145">
    <property type="protein sequence ID" value="CAL4081647.1"/>
    <property type="molecule type" value="Genomic_DNA"/>
</dbReference>
<dbReference type="SUPFAM" id="SSF55729">
    <property type="entry name" value="Acyl-CoA N-acyltransferases (Nat)"/>
    <property type="match status" value="1"/>
</dbReference>
<keyword evidence="3" id="KW-1185">Reference proteome</keyword>
<dbReference type="Pfam" id="PF08445">
    <property type="entry name" value="FR47"/>
    <property type="match status" value="1"/>
</dbReference>
<protein>
    <recommendedName>
        <fullName evidence="1">GCN5-related N-acetyltransferase Rv2170-like domain-containing protein</fullName>
    </recommendedName>
</protein>
<dbReference type="Gene3D" id="3.40.630.30">
    <property type="match status" value="2"/>
</dbReference>
<accession>A0AAV2QI50</accession>
<feature type="non-terminal residue" evidence="2">
    <location>
        <position position="1"/>
    </location>
</feature>
<proteinExistence type="predicted"/>
<organism evidence="2 3">
    <name type="scientific">Meganyctiphanes norvegica</name>
    <name type="common">Northern krill</name>
    <name type="synonym">Thysanopoda norvegica</name>
    <dbReference type="NCBI Taxonomy" id="48144"/>
    <lineage>
        <taxon>Eukaryota</taxon>
        <taxon>Metazoa</taxon>
        <taxon>Ecdysozoa</taxon>
        <taxon>Arthropoda</taxon>
        <taxon>Crustacea</taxon>
        <taxon>Multicrustacea</taxon>
        <taxon>Malacostraca</taxon>
        <taxon>Eumalacostraca</taxon>
        <taxon>Eucarida</taxon>
        <taxon>Euphausiacea</taxon>
        <taxon>Euphausiidae</taxon>
        <taxon>Meganyctiphanes</taxon>
    </lineage>
</organism>